<dbReference type="InterPro" id="IPR002491">
    <property type="entry name" value="ABC_transptr_periplasmic_BD"/>
</dbReference>
<dbReference type="AlphaFoldDB" id="A0A212LYT5"/>
<dbReference type="Pfam" id="PF01497">
    <property type="entry name" value="Peripla_BP_2"/>
    <property type="match status" value="1"/>
</dbReference>
<keyword evidence="2" id="KW-0732">Signal</keyword>
<dbReference type="Gene3D" id="3.40.50.1980">
    <property type="entry name" value="Nitrogenase molybdenum iron protein domain"/>
    <property type="match status" value="2"/>
</dbReference>
<dbReference type="InterPro" id="IPR054828">
    <property type="entry name" value="Vit_B12_bind_prot"/>
</dbReference>
<evidence type="ECO:0000259" key="3">
    <source>
        <dbReference type="PROSITE" id="PS50983"/>
    </source>
</evidence>
<dbReference type="SUPFAM" id="SSF53807">
    <property type="entry name" value="Helical backbone' metal receptor"/>
    <property type="match status" value="1"/>
</dbReference>
<reference evidence="4" key="1">
    <citation type="submission" date="2016-08" db="EMBL/GenBank/DDBJ databases">
        <authorList>
            <person name="Seilhamer J.J."/>
        </authorList>
    </citation>
    <scope>NUCLEOTIDE SEQUENCE</scope>
    <source>
        <strain evidence="4">86</strain>
    </source>
</reference>
<accession>A0A212LYT5</accession>
<comment type="similarity">
    <text evidence="1">Belongs to the bacterial solute-binding protein 8 family.</text>
</comment>
<dbReference type="EMBL" id="FMJE01000005">
    <property type="protein sequence ID" value="SCM82666.1"/>
    <property type="molecule type" value="Genomic_DNA"/>
</dbReference>
<dbReference type="PANTHER" id="PTHR30535:SF34">
    <property type="entry name" value="MOLYBDATE-BINDING PROTEIN MOLA"/>
    <property type="match status" value="1"/>
</dbReference>
<sequence length="319" mass="35585">MKTQPTTGKVNTAGFSECRCPNCNRLLFKGRVKYVEIQCPKCRLVQTIKKGRSLRLVALNPSNVDLYYAAGGQLIGRPSTTALPSDLLEKIKDVPEVGETPCPNIDQIIALKPDLVLAADTHVKQPTLSTLEKAGIPVYRQRLDSFQEISQALRFYGELADRPGQANEVIDRLDSKLQQAQERSKNKPSPRVLTVWGSLEKLYMALPNSFTGDLISRLNALNVAGDSDNPATQYAPLTLEFALQADPDLILLINHSDEAKVGDKIRNELMLHPAWQKLKAVQQNQVYQLPYQLFAVNPASRADMAIDFLSNLFYPEPHY</sequence>
<feature type="domain" description="Fe/B12 periplasmic-binding" evidence="3">
    <location>
        <begin position="55"/>
        <end position="317"/>
    </location>
</feature>
<proteinExistence type="inferred from homology"/>
<dbReference type="InterPro" id="IPR050902">
    <property type="entry name" value="ABC_Transporter_SBP"/>
</dbReference>
<name>A0A212LYT5_9FIRM</name>
<dbReference type="GO" id="GO:0071281">
    <property type="term" value="P:cellular response to iron ion"/>
    <property type="evidence" value="ECO:0007669"/>
    <property type="project" value="TreeGrafter"/>
</dbReference>
<dbReference type="PANTHER" id="PTHR30535">
    <property type="entry name" value="VITAMIN B12-BINDING PROTEIN"/>
    <property type="match status" value="1"/>
</dbReference>
<organism evidence="4">
    <name type="scientific">uncultured Sporomusa sp</name>
    <dbReference type="NCBI Taxonomy" id="307249"/>
    <lineage>
        <taxon>Bacteria</taxon>
        <taxon>Bacillati</taxon>
        <taxon>Bacillota</taxon>
        <taxon>Negativicutes</taxon>
        <taxon>Selenomonadales</taxon>
        <taxon>Sporomusaceae</taxon>
        <taxon>Sporomusa</taxon>
        <taxon>environmental samples</taxon>
    </lineage>
</organism>
<gene>
    <name evidence="4" type="ORF">KL86SPO_50437</name>
</gene>
<dbReference type="NCBIfam" id="NF038402">
    <property type="entry name" value="TroA_like"/>
    <property type="match status" value="1"/>
</dbReference>
<dbReference type="PROSITE" id="PS50983">
    <property type="entry name" value="FE_B12_PBP"/>
    <property type="match status" value="1"/>
</dbReference>
<evidence type="ECO:0000256" key="1">
    <source>
        <dbReference type="ARBA" id="ARBA00008814"/>
    </source>
</evidence>
<dbReference type="RefSeq" id="WP_075756161.1">
    <property type="nucleotide sequence ID" value="NZ_LT608335.1"/>
</dbReference>
<evidence type="ECO:0000256" key="2">
    <source>
        <dbReference type="ARBA" id="ARBA00022729"/>
    </source>
</evidence>
<protein>
    <submittedName>
        <fullName evidence="4">ABC-type transporter, periplasmic subunit</fullName>
    </submittedName>
</protein>
<evidence type="ECO:0000313" key="4">
    <source>
        <dbReference type="EMBL" id="SCM82666.1"/>
    </source>
</evidence>